<dbReference type="InterPro" id="IPR007300">
    <property type="entry name" value="CidB/LrgB"/>
</dbReference>
<evidence type="ECO:0000313" key="7">
    <source>
        <dbReference type="EMBL" id="KNB74074.1"/>
    </source>
</evidence>
<comment type="caution">
    <text evidence="7">The sequence shown here is derived from an EMBL/GenBank/DDBJ whole genome shotgun (WGS) entry which is preliminary data.</text>
</comment>
<name>A0A0K9YZE1_9BACL</name>
<feature type="transmembrane region" description="Helical" evidence="5">
    <location>
        <begin position="58"/>
        <end position="75"/>
    </location>
</feature>
<sequence length="221" mass="23253">MLSQLFAILVTLAGYKGATAISARLPRLQPLIVAVVLVWVLWWVLSGDWEAFSAGGQWISFWLGPATVALAVPLAKQIREFAHIWRGVVLGICVGCAVAILTVYAVHWCFGSDEALLKSMLSKSVTTPIALELARSIGGVPALAAFFTALTGMIGVLIARPVLKWGGITDDWAIGIAVGTSAHAIGTASLNRISPVQTAASSVAMIVAGIITSLYLIPFTL</sequence>
<accession>A0A0K9YZE1</accession>
<organism evidence="7 8">
    <name type="scientific">Brevibacillus reuszeri</name>
    <dbReference type="NCBI Taxonomy" id="54915"/>
    <lineage>
        <taxon>Bacteria</taxon>
        <taxon>Bacillati</taxon>
        <taxon>Bacillota</taxon>
        <taxon>Bacilli</taxon>
        <taxon>Bacillales</taxon>
        <taxon>Paenibacillaceae</taxon>
        <taxon>Brevibacillus</taxon>
    </lineage>
</organism>
<evidence type="ECO:0000313" key="8">
    <source>
        <dbReference type="Proteomes" id="UP000036834"/>
    </source>
</evidence>
<evidence type="ECO:0000256" key="2">
    <source>
        <dbReference type="ARBA" id="ARBA00022692"/>
    </source>
</evidence>
<dbReference type="STRING" id="54915.ADS79_09215"/>
<dbReference type="EMBL" id="BJON01000035">
    <property type="protein sequence ID" value="GED72832.1"/>
    <property type="molecule type" value="Genomic_DNA"/>
</dbReference>
<dbReference type="PATRIC" id="fig|54915.3.peg.7319"/>
<evidence type="ECO:0000313" key="6">
    <source>
        <dbReference type="EMBL" id="GED72832.1"/>
    </source>
</evidence>
<keyword evidence="3 5" id="KW-1133">Transmembrane helix</keyword>
<dbReference type="Proteomes" id="UP000319578">
    <property type="component" value="Unassembled WGS sequence"/>
</dbReference>
<dbReference type="Proteomes" id="UP000036834">
    <property type="component" value="Unassembled WGS sequence"/>
</dbReference>
<gene>
    <name evidence="7" type="ORF">ADS79_09215</name>
    <name evidence="6" type="ORF">BRE01_65340</name>
</gene>
<protein>
    <submittedName>
        <fullName evidence="7">Effector of murein hydrolase LrgA</fullName>
    </submittedName>
    <submittedName>
        <fullName evidence="6">Membrane protein</fullName>
    </submittedName>
</protein>
<dbReference type="AlphaFoldDB" id="A0A0K9YZE1"/>
<evidence type="ECO:0000313" key="9">
    <source>
        <dbReference type="Proteomes" id="UP000319578"/>
    </source>
</evidence>
<dbReference type="GO" id="GO:0016787">
    <property type="term" value="F:hydrolase activity"/>
    <property type="evidence" value="ECO:0007669"/>
    <property type="project" value="UniProtKB-KW"/>
</dbReference>
<evidence type="ECO:0000256" key="1">
    <source>
        <dbReference type="ARBA" id="ARBA00004141"/>
    </source>
</evidence>
<dbReference type="EMBL" id="LGIQ01000005">
    <property type="protein sequence ID" value="KNB74074.1"/>
    <property type="molecule type" value="Genomic_DNA"/>
</dbReference>
<proteinExistence type="predicted"/>
<keyword evidence="4 5" id="KW-0472">Membrane</keyword>
<reference evidence="7" key="2">
    <citation type="submission" date="2015-07" db="EMBL/GenBank/DDBJ databases">
        <title>MeaNS - Measles Nucleotide Surveillance Program.</title>
        <authorList>
            <person name="Tran T."/>
            <person name="Druce J."/>
        </authorList>
    </citation>
    <scope>NUCLEOTIDE SEQUENCE</scope>
    <source>
        <strain evidence="7">DSM 9887</strain>
    </source>
</reference>
<dbReference type="RefSeq" id="WP_049738090.1">
    <property type="nucleotide sequence ID" value="NZ_BJON01000035.1"/>
</dbReference>
<reference evidence="8" key="1">
    <citation type="submission" date="2015-07" db="EMBL/GenBank/DDBJ databases">
        <title>Genome sequencing project for genomic taxonomy and phylogenomics of Bacillus-like bacteria.</title>
        <authorList>
            <person name="Liu B."/>
            <person name="Wang J."/>
            <person name="Zhu Y."/>
            <person name="Liu G."/>
            <person name="Chen Q."/>
            <person name="Chen Z."/>
            <person name="Lan J."/>
            <person name="Che J."/>
            <person name="Ge C."/>
            <person name="Shi H."/>
            <person name="Pan Z."/>
            <person name="Liu X."/>
        </authorList>
    </citation>
    <scope>NUCLEOTIDE SEQUENCE [LARGE SCALE GENOMIC DNA]</scope>
    <source>
        <strain evidence="8">DSM 9887</strain>
    </source>
</reference>
<dbReference type="GO" id="GO:0016020">
    <property type="term" value="C:membrane"/>
    <property type="evidence" value="ECO:0007669"/>
    <property type="project" value="UniProtKB-SubCell"/>
</dbReference>
<dbReference type="Pfam" id="PF04172">
    <property type="entry name" value="LrgB"/>
    <property type="match status" value="1"/>
</dbReference>
<dbReference type="OrthoDB" id="9811701at2"/>
<evidence type="ECO:0000256" key="5">
    <source>
        <dbReference type="SAM" id="Phobius"/>
    </source>
</evidence>
<evidence type="ECO:0000256" key="3">
    <source>
        <dbReference type="ARBA" id="ARBA00022989"/>
    </source>
</evidence>
<feature type="transmembrane region" description="Helical" evidence="5">
    <location>
        <begin position="198"/>
        <end position="217"/>
    </location>
</feature>
<feature type="transmembrane region" description="Helical" evidence="5">
    <location>
        <begin position="28"/>
        <end position="46"/>
    </location>
</feature>
<evidence type="ECO:0000256" key="4">
    <source>
        <dbReference type="ARBA" id="ARBA00023136"/>
    </source>
</evidence>
<keyword evidence="7" id="KW-0378">Hydrolase</keyword>
<feature type="transmembrane region" description="Helical" evidence="5">
    <location>
        <begin position="87"/>
        <end position="110"/>
    </location>
</feature>
<comment type="subcellular location">
    <subcellularLocation>
        <location evidence="1">Membrane</location>
        <topology evidence="1">Multi-pass membrane protein</topology>
    </subcellularLocation>
</comment>
<reference evidence="6 9" key="3">
    <citation type="submission" date="2019-06" db="EMBL/GenBank/DDBJ databases">
        <title>Whole genome shotgun sequence of Brevibacillus reuszeri NBRC 15719.</title>
        <authorList>
            <person name="Hosoyama A."/>
            <person name="Uohara A."/>
            <person name="Ohji S."/>
            <person name="Ichikawa N."/>
        </authorList>
    </citation>
    <scope>NUCLEOTIDE SEQUENCE [LARGE SCALE GENOMIC DNA]</scope>
    <source>
        <strain evidence="6 9">NBRC 15719</strain>
    </source>
</reference>
<feature type="transmembrane region" description="Helical" evidence="5">
    <location>
        <begin position="140"/>
        <end position="160"/>
    </location>
</feature>
<keyword evidence="2 5" id="KW-0812">Transmembrane</keyword>
<keyword evidence="9" id="KW-1185">Reference proteome</keyword>
<dbReference type="PANTHER" id="PTHR30249">
    <property type="entry name" value="PUTATIVE SEROTONIN TRANSPORTER"/>
    <property type="match status" value="1"/>
</dbReference>
<dbReference type="PANTHER" id="PTHR30249:SF0">
    <property type="entry name" value="PLASTIDAL GLYCOLATE_GLYCERATE TRANSLOCATOR 1, CHLOROPLASTIC"/>
    <property type="match status" value="1"/>
</dbReference>